<reference evidence="2" key="2">
    <citation type="submission" date="2021-04" db="EMBL/GenBank/DDBJ databases">
        <authorList>
            <person name="Gilroy R."/>
        </authorList>
    </citation>
    <scope>NUCLEOTIDE SEQUENCE</scope>
    <source>
        <strain evidence="2">CHK32-1732</strain>
    </source>
</reference>
<reference evidence="2" key="1">
    <citation type="journal article" date="2021" name="PeerJ">
        <title>Extensive microbial diversity within the chicken gut microbiome revealed by metagenomics and culture.</title>
        <authorList>
            <person name="Gilroy R."/>
            <person name="Ravi A."/>
            <person name="Getino M."/>
            <person name="Pursley I."/>
            <person name="Horton D.L."/>
            <person name="Alikhan N.F."/>
            <person name="Baker D."/>
            <person name="Gharbi K."/>
            <person name="Hall N."/>
            <person name="Watson M."/>
            <person name="Adriaenssens E.M."/>
            <person name="Foster-Nyarko E."/>
            <person name="Jarju S."/>
            <person name="Secka A."/>
            <person name="Antonio M."/>
            <person name="Oren A."/>
            <person name="Chaudhuri R.R."/>
            <person name="La Ragione R."/>
            <person name="Hildebrand F."/>
            <person name="Pallen M.J."/>
        </authorList>
    </citation>
    <scope>NUCLEOTIDE SEQUENCE</scope>
    <source>
        <strain evidence="2">CHK32-1732</strain>
    </source>
</reference>
<name>A0A9D1RNS4_9CORY</name>
<dbReference type="EMBL" id="DXGC01000065">
    <property type="protein sequence ID" value="HIW91354.1"/>
    <property type="molecule type" value="Genomic_DNA"/>
</dbReference>
<dbReference type="AlphaFoldDB" id="A0A9D1RNS4"/>
<proteinExistence type="predicted"/>
<evidence type="ECO:0000313" key="3">
    <source>
        <dbReference type="Proteomes" id="UP000824190"/>
    </source>
</evidence>
<accession>A0A9D1RNS4</accession>
<dbReference type="NCBIfam" id="TIGR02569">
    <property type="entry name" value="TIGR02569_actnb"/>
    <property type="match status" value="1"/>
</dbReference>
<sequence length="316" mass="33322">MPDTTTNHSNGPAADPVADAPPAAIRAGFQVSHAAPVALGEAWGEGWRCDQAVLIPSDDRARATWSAQVMDRVRPSGVSVARPLRSTDGRYTLGGWTARGFLSGHRAPRFDETAASALRFNEALAQVDEAKHRPDFLDVSAVAAAAGAAGGSGELSETALYAVAEAAAWADDPTELLAPVMDLAEVPRDDVAAAMEKATGLMLLRTGVTAEDQLVHGDVLGCTIYDGYADPAIVDLVPTWRPAGWSVALLVVDAIAWANAEDGLIQRWSHLPDFDQLLLRAVMYRLFVHAVLPDSSPAAWSGISRVSDVIAARVGA</sequence>
<organism evidence="2 3">
    <name type="scientific">Candidatus Corynebacterium avicola</name>
    <dbReference type="NCBI Taxonomy" id="2838527"/>
    <lineage>
        <taxon>Bacteria</taxon>
        <taxon>Bacillati</taxon>
        <taxon>Actinomycetota</taxon>
        <taxon>Actinomycetes</taxon>
        <taxon>Mycobacteriales</taxon>
        <taxon>Corynebacteriaceae</taxon>
        <taxon>Corynebacterium</taxon>
    </lineage>
</organism>
<gene>
    <name evidence="2" type="ORF">H9870_06820</name>
</gene>
<feature type="region of interest" description="Disordered" evidence="1">
    <location>
        <begin position="1"/>
        <end position="20"/>
    </location>
</feature>
<evidence type="ECO:0000313" key="2">
    <source>
        <dbReference type="EMBL" id="HIW91354.1"/>
    </source>
</evidence>
<evidence type="ECO:0000256" key="1">
    <source>
        <dbReference type="SAM" id="MobiDB-lite"/>
    </source>
</evidence>
<protein>
    <submittedName>
        <fullName evidence="2">TIGR02569 family protein</fullName>
    </submittedName>
</protein>
<comment type="caution">
    <text evidence="2">The sequence shown here is derived from an EMBL/GenBank/DDBJ whole genome shotgun (WGS) entry which is preliminary data.</text>
</comment>
<dbReference type="InterPro" id="IPR013402">
    <property type="entry name" value="CHP02569"/>
</dbReference>
<dbReference type="Proteomes" id="UP000824190">
    <property type="component" value="Unassembled WGS sequence"/>
</dbReference>
<feature type="compositionally biased region" description="Polar residues" evidence="1">
    <location>
        <begin position="1"/>
        <end position="10"/>
    </location>
</feature>